<dbReference type="FunCoup" id="A0A317XK63">
    <property type="interactions" value="254"/>
</dbReference>
<dbReference type="CDD" id="cd17744">
    <property type="entry name" value="BRCT_MDC1_rpt1"/>
    <property type="match status" value="1"/>
</dbReference>
<evidence type="ECO:0000259" key="2">
    <source>
        <dbReference type="PROSITE" id="PS50172"/>
    </source>
</evidence>
<dbReference type="OrthoDB" id="342264at2759"/>
<feature type="compositionally biased region" description="Polar residues" evidence="1">
    <location>
        <begin position="501"/>
        <end position="515"/>
    </location>
</feature>
<feature type="domain" description="BRCT" evidence="2">
    <location>
        <begin position="127"/>
        <end position="220"/>
    </location>
</feature>
<organism evidence="3 4">
    <name type="scientific">Testicularia cyperi</name>
    <dbReference type="NCBI Taxonomy" id="1882483"/>
    <lineage>
        <taxon>Eukaryota</taxon>
        <taxon>Fungi</taxon>
        <taxon>Dikarya</taxon>
        <taxon>Basidiomycota</taxon>
        <taxon>Ustilaginomycotina</taxon>
        <taxon>Ustilaginomycetes</taxon>
        <taxon>Ustilaginales</taxon>
        <taxon>Anthracoideaceae</taxon>
        <taxon>Testicularia</taxon>
    </lineage>
</organism>
<dbReference type="Pfam" id="PF12738">
    <property type="entry name" value="PTCB-BRCT"/>
    <property type="match status" value="1"/>
</dbReference>
<feature type="region of interest" description="Disordered" evidence="1">
    <location>
        <begin position="489"/>
        <end position="515"/>
    </location>
</feature>
<feature type="compositionally biased region" description="Acidic residues" evidence="1">
    <location>
        <begin position="619"/>
        <end position="634"/>
    </location>
</feature>
<dbReference type="InterPro" id="IPR036420">
    <property type="entry name" value="BRCT_dom_sf"/>
</dbReference>
<feature type="region of interest" description="Disordered" evidence="1">
    <location>
        <begin position="231"/>
        <end position="265"/>
    </location>
</feature>
<feature type="region of interest" description="Disordered" evidence="1">
    <location>
        <begin position="591"/>
        <end position="719"/>
    </location>
</feature>
<keyword evidence="4" id="KW-1185">Reference proteome</keyword>
<feature type="region of interest" description="Disordered" evidence="1">
    <location>
        <begin position="925"/>
        <end position="964"/>
    </location>
</feature>
<dbReference type="PANTHER" id="PTHR47667">
    <property type="entry name" value="REGULATOR OF TY1 TRANSPOSITION PROTEIN 107"/>
    <property type="match status" value="1"/>
</dbReference>
<dbReference type="Gene3D" id="3.40.50.10190">
    <property type="entry name" value="BRCT domain"/>
    <property type="match status" value="5"/>
</dbReference>
<feature type="compositionally biased region" description="Low complexity" evidence="1">
    <location>
        <begin position="699"/>
        <end position="718"/>
    </location>
</feature>
<feature type="domain" description="BRCT" evidence="2">
    <location>
        <begin position="739"/>
        <end position="801"/>
    </location>
</feature>
<dbReference type="STRING" id="1882483.A0A317XK63"/>
<gene>
    <name evidence="3" type="ORF">BCV70DRAFT_239326</name>
</gene>
<dbReference type="GO" id="GO:0006302">
    <property type="term" value="P:double-strand break repair"/>
    <property type="evidence" value="ECO:0007669"/>
    <property type="project" value="TreeGrafter"/>
</dbReference>
<dbReference type="GO" id="GO:0005634">
    <property type="term" value="C:nucleus"/>
    <property type="evidence" value="ECO:0007669"/>
    <property type="project" value="TreeGrafter"/>
</dbReference>
<feature type="domain" description="BRCT" evidence="2">
    <location>
        <begin position="262"/>
        <end position="363"/>
    </location>
</feature>
<feature type="region of interest" description="Disordered" evidence="1">
    <location>
        <begin position="528"/>
        <end position="579"/>
    </location>
</feature>
<dbReference type="Pfam" id="PF16770">
    <property type="entry name" value="RTT107_BRCT_5"/>
    <property type="match status" value="1"/>
</dbReference>
<evidence type="ECO:0000313" key="4">
    <source>
        <dbReference type="Proteomes" id="UP000246740"/>
    </source>
</evidence>
<dbReference type="PROSITE" id="PS50172">
    <property type="entry name" value="BRCT"/>
    <property type="match status" value="5"/>
</dbReference>
<dbReference type="InterPro" id="IPR053036">
    <property type="entry name" value="CellCycle_DNARepair_Reg"/>
</dbReference>
<protein>
    <recommendedName>
        <fullName evidence="2">BRCT domain-containing protein</fullName>
    </recommendedName>
</protein>
<dbReference type="GO" id="GO:0035361">
    <property type="term" value="C:Cul8-RING ubiquitin ligase complex"/>
    <property type="evidence" value="ECO:0007669"/>
    <property type="project" value="TreeGrafter"/>
</dbReference>
<dbReference type="InterPro" id="IPR001357">
    <property type="entry name" value="BRCT_dom"/>
</dbReference>
<dbReference type="SMART" id="SM00292">
    <property type="entry name" value="BRCT"/>
    <property type="match status" value="5"/>
</dbReference>
<evidence type="ECO:0000313" key="3">
    <source>
        <dbReference type="EMBL" id="PWY97680.1"/>
    </source>
</evidence>
<reference evidence="3 4" key="1">
    <citation type="journal article" date="2018" name="Mol. Biol. Evol.">
        <title>Broad Genomic Sampling Reveals a Smut Pathogenic Ancestry of the Fungal Clade Ustilaginomycotina.</title>
        <authorList>
            <person name="Kijpornyongpan T."/>
            <person name="Mondo S.J."/>
            <person name="Barry K."/>
            <person name="Sandor L."/>
            <person name="Lee J."/>
            <person name="Lipzen A."/>
            <person name="Pangilinan J."/>
            <person name="LaButti K."/>
            <person name="Hainaut M."/>
            <person name="Henrissat B."/>
            <person name="Grigoriev I.V."/>
            <person name="Spatafora J.W."/>
            <person name="Aime M.C."/>
        </authorList>
    </citation>
    <scope>NUCLEOTIDE SEQUENCE [LARGE SCALE GENOMIC DNA]</scope>
    <source>
        <strain evidence="3 4">MCA 3645</strain>
    </source>
</reference>
<proteinExistence type="predicted"/>
<dbReference type="GO" id="GO:1990683">
    <property type="term" value="P:DNA double-strand break attachment to nuclear envelope"/>
    <property type="evidence" value="ECO:0007669"/>
    <property type="project" value="TreeGrafter"/>
</dbReference>
<dbReference type="SUPFAM" id="SSF52113">
    <property type="entry name" value="BRCT domain"/>
    <property type="match status" value="4"/>
</dbReference>
<dbReference type="PANTHER" id="PTHR47667:SF1">
    <property type="entry name" value="REGULATOR OF TY1 TRANSPOSITION PROTEIN 107"/>
    <property type="match status" value="1"/>
</dbReference>
<dbReference type="Proteomes" id="UP000246740">
    <property type="component" value="Unassembled WGS sequence"/>
</dbReference>
<feature type="compositionally biased region" description="Polar residues" evidence="1">
    <location>
        <begin position="529"/>
        <end position="541"/>
    </location>
</feature>
<feature type="compositionally biased region" description="Low complexity" evidence="1">
    <location>
        <begin position="235"/>
        <end position="260"/>
    </location>
</feature>
<evidence type="ECO:0000256" key="1">
    <source>
        <dbReference type="SAM" id="MobiDB-lite"/>
    </source>
</evidence>
<dbReference type="EMBL" id="KZ819203">
    <property type="protein sequence ID" value="PWY97680.1"/>
    <property type="molecule type" value="Genomic_DNA"/>
</dbReference>
<accession>A0A317XK63</accession>
<feature type="domain" description="BRCT" evidence="2">
    <location>
        <begin position="17"/>
        <end position="126"/>
    </location>
</feature>
<feature type="domain" description="BRCT" evidence="2">
    <location>
        <begin position="377"/>
        <end position="458"/>
    </location>
</feature>
<name>A0A317XK63_9BASI</name>
<sequence length="964" mass="106107">MAKTTAPASSHSTATQFDEDLFVSVRYFVNDDVSEVERQEICDLLRRGGAQEVEAHPDKDVPDSRFQMYETTHVLAKSERFPEFSHCFEPSGEGSPADTLPVVVTPEWVRRSAQLNLLQREKYYSCLRRLIFSGMCVTASASQISRAEREFLANIIPSYGGIWRDDATSDVNYILTSTFSARRVRKLIQIQGPDLTIAAPAWINDSWRASKLLPLDNYVFDVRTGKPPPCLLAGPSTSTLTSSASRSVLSSPSSPRSSPPAEKRNMLKDTTFLLARDICRASENQLRTLESLIHASGGRVRRAPARIDGITQAVRNSDYVITRYRDVQEFREAIRQDKSIGNLTWILSVLSRGVLTDPRDDLLHYPVARGGIPEMLGKTITVTGYRGEARNYVTKLIRMIGATFCGALTQRTTLCIAATMDSDKSRMARQWGVSVVNHRYIVDSFLAWTALEKTNLKYIDFPRGVDYNDQIGKDRVTDEGLAPWIRDSLDNDEPAEVPNSDAVTEPTSFLGSSSTLDSAAINGEAQQAEMDTNENVSNNLGGQIRDGNRADTAGRGKTAVVDTGGHTDSGGFDTPVSKDSEDLSYLRALKDMSENSVNRPQPSTPSPLKRKATRHVVGEAEDEEHDEVNGDEDGADHLVNGTRRPHEGEEDEQDRNEDRENRSPRPAKKSRKGVSSDPKPVHSRVTPTSTPKAAAANQKSATSSRMPSSSPSKPAARSETAWRVIASNYTIERAELAKLRALGIEVVDSMDEANVLVSPTLSRSPKMLQAIANGSIEIVHPSWLAACLKAKEVVATSKHPLRDSAREKEHGTRLVDILDRRAQHTGGILHGHKFWMGRDVDKTGVIRELIAASGGEVLAGAPDDELLLSDAEHHHLIADESHRSDFKHLLGQTNEDGHPLRVYKERLITSAVFYQRLDWDHEFINPSATSSGSPARNGRKSGVGSNPAKSPAISGTRRRGRLSA</sequence>
<dbReference type="InParanoid" id="A0A317XK63"/>
<dbReference type="AlphaFoldDB" id="A0A317XK63"/>